<name>A0AAE0ZC99_9GAST</name>
<dbReference type="Proteomes" id="UP001283361">
    <property type="component" value="Unassembled WGS sequence"/>
</dbReference>
<sequence length="110" mass="12922">MLRFVQDNNNDIKIITHNFLENGHSMMEVDSMLAAIERETRYIDTFTTNDWKTIFVSSRRKNPYKAKKSDLLELCKKLVIPREFHPWYTNLQTSDALRDSAPEPVAEDTD</sequence>
<accession>A0AAE0ZC99</accession>
<keyword evidence="2" id="KW-1185">Reference proteome</keyword>
<comment type="caution">
    <text evidence="1">The sequence shown here is derived from an EMBL/GenBank/DDBJ whole genome shotgun (WGS) entry which is preliminary data.</text>
</comment>
<proteinExistence type="predicted"/>
<gene>
    <name evidence="1" type="ORF">RRG08_002284</name>
</gene>
<organism evidence="1 2">
    <name type="scientific">Elysia crispata</name>
    <name type="common">lettuce slug</name>
    <dbReference type="NCBI Taxonomy" id="231223"/>
    <lineage>
        <taxon>Eukaryota</taxon>
        <taxon>Metazoa</taxon>
        <taxon>Spiralia</taxon>
        <taxon>Lophotrochozoa</taxon>
        <taxon>Mollusca</taxon>
        <taxon>Gastropoda</taxon>
        <taxon>Heterobranchia</taxon>
        <taxon>Euthyneura</taxon>
        <taxon>Panpulmonata</taxon>
        <taxon>Sacoglossa</taxon>
        <taxon>Placobranchoidea</taxon>
        <taxon>Plakobranchidae</taxon>
        <taxon>Elysia</taxon>
    </lineage>
</organism>
<dbReference type="EMBL" id="JAWDGP010004263">
    <property type="protein sequence ID" value="KAK3766046.1"/>
    <property type="molecule type" value="Genomic_DNA"/>
</dbReference>
<evidence type="ECO:0000313" key="1">
    <source>
        <dbReference type="EMBL" id="KAK3766046.1"/>
    </source>
</evidence>
<protein>
    <submittedName>
        <fullName evidence="1">Uncharacterized protein</fullName>
    </submittedName>
</protein>
<reference evidence="1" key="1">
    <citation type="journal article" date="2023" name="G3 (Bethesda)">
        <title>A reference genome for the long-term kleptoplast-retaining sea slug Elysia crispata morphotype clarki.</title>
        <authorList>
            <person name="Eastman K.E."/>
            <person name="Pendleton A.L."/>
            <person name="Shaikh M.A."/>
            <person name="Suttiyut T."/>
            <person name="Ogas R."/>
            <person name="Tomko P."/>
            <person name="Gavelis G."/>
            <person name="Widhalm J.R."/>
            <person name="Wisecaver J.H."/>
        </authorList>
    </citation>
    <scope>NUCLEOTIDE SEQUENCE</scope>
    <source>
        <strain evidence="1">ECLA1</strain>
    </source>
</reference>
<evidence type="ECO:0000313" key="2">
    <source>
        <dbReference type="Proteomes" id="UP001283361"/>
    </source>
</evidence>
<dbReference type="AlphaFoldDB" id="A0AAE0ZC99"/>